<accession>A0A366HWC9</accession>
<comment type="caution">
    <text evidence="10">The sequence shown here is derived from an EMBL/GenBank/DDBJ whole genome shotgun (WGS) entry which is preliminary data.</text>
</comment>
<dbReference type="Proteomes" id="UP000253426">
    <property type="component" value="Unassembled WGS sequence"/>
</dbReference>
<proteinExistence type="inferred from homology"/>
<evidence type="ECO:0000256" key="2">
    <source>
        <dbReference type="ARBA" id="ARBA00022730"/>
    </source>
</evidence>
<dbReference type="NCBIfam" id="NF001109">
    <property type="entry name" value="PRK00136.1"/>
    <property type="match status" value="1"/>
</dbReference>
<dbReference type="InterPro" id="IPR035987">
    <property type="entry name" value="Ribosomal_uS8_sf"/>
</dbReference>
<dbReference type="GO" id="GO:0003735">
    <property type="term" value="F:structural constituent of ribosome"/>
    <property type="evidence" value="ECO:0007669"/>
    <property type="project" value="InterPro"/>
</dbReference>
<comment type="subunit">
    <text evidence="7 8">Part of the 30S ribosomal subunit. Contacts proteins S5 and S12.</text>
</comment>
<dbReference type="SUPFAM" id="SSF56047">
    <property type="entry name" value="Ribosomal protein S8"/>
    <property type="match status" value="1"/>
</dbReference>
<dbReference type="HAMAP" id="MF_01302_B">
    <property type="entry name" value="Ribosomal_uS8_B"/>
    <property type="match status" value="1"/>
</dbReference>
<dbReference type="RefSeq" id="WP_113956783.1">
    <property type="nucleotide sequence ID" value="NZ_QNRR01000001.1"/>
</dbReference>
<dbReference type="GO" id="GO:0006412">
    <property type="term" value="P:translation"/>
    <property type="evidence" value="ECO:0007669"/>
    <property type="project" value="UniProtKB-UniRule"/>
</dbReference>
<evidence type="ECO:0000256" key="7">
    <source>
        <dbReference type="ARBA" id="ARBA00046740"/>
    </source>
</evidence>
<dbReference type="OrthoDB" id="9802617at2"/>
<keyword evidence="4 8" id="KW-0689">Ribosomal protein</keyword>
<evidence type="ECO:0000256" key="1">
    <source>
        <dbReference type="ARBA" id="ARBA00006471"/>
    </source>
</evidence>
<evidence type="ECO:0000256" key="9">
    <source>
        <dbReference type="RuleBase" id="RU003660"/>
    </source>
</evidence>
<dbReference type="PANTHER" id="PTHR11758">
    <property type="entry name" value="40S RIBOSOMAL PROTEIN S15A"/>
    <property type="match status" value="1"/>
</dbReference>
<organism evidence="10 11">
    <name type="scientific">Roseimicrobium gellanilyticum</name>
    <dbReference type="NCBI Taxonomy" id="748857"/>
    <lineage>
        <taxon>Bacteria</taxon>
        <taxon>Pseudomonadati</taxon>
        <taxon>Verrucomicrobiota</taxon>
        <taxon>Verrucomicrobiia</taxon>
        <taxon>Verrucomicrobiales</taxon>
        <taxon>Verrucomicrobiaceae</taxon>
        <taxon>Roseimicrobium</taxon>
    </lineage>
</organism>
<dbReference type="Gene3D" id="3.30.1370.30">
    <property type="match status" value="1"/>
</dbReference>
<evidence type="ECO:0000313" key="10">
    <source>
        <dbReference type="EMBL" id="RBP47884.1"/>
    </source>
</evidence>
<comment type="similarity">
    <text evidence="1 8 9">Belongs to the universal ribosomal protein uS8 family.</text>
</comment>
<keyword evidence="3 8" id="KW-0694">RNA-binding</keyword>
<keyword evidence="11" id="KW-1185">Reference proteome</keyword>
<evidence type="ECO:0000256" key="4">
    <source>
        <dbReference type="ARBA" id="ARBA00022980"/>
    </source>
</evidence>
<dbReference type="Pfam" id="PF00410">
    <property type="entry name" value="Ribosomal_S8"/>
    <property type="match status" value="1"/>
</dbReference>
<dbReference type="GO" id="GO:0019843">
    <property type="term" value="F:rRNA binding"/>
    <property type="evidence" value="ECO:0007669"/>
    <property type="project" value="UniProtKB-UniRule"/>
</dbReference>
<keyword evidence="2 8" id="KW-0699">rRNA-binding</keyword>
<dbReference type="Gene3D" id="3.30.1490.10">
    <property type="match status" value="1"/>
</dbReference>
<evidence type="ECO:0000256" key="8">
    <source>
        <dbReference type="HAMAP-Rule" id="MF_01302"/>
    </source>
</evidence>
<protein>
    <recommendedName>
        <fullName evidence="6 8">Small ribosomal subunit protein uS8</fullName>
    </recommendedName>
</protein>
<dbReference type="FunFam" id="3.30.1490.10:FF:000001">
    <property type="entry name" value="30S ribosomal protein S8"/>
    <property type="match status" value="1"/>
</dbReference>
<evidence type="ECO:0000256" key="6">
    <source>
        <dbReference type="ARBA" id="ARBA00035258"/>
    </source>
</evidence>
<dbReference type="FunFam" id="3.30.1370.30:FF:000002">
    <property type="entry name" value="30S ribosomal protein S8"/>
    <property type="match status" value="1"/>
</dbReference>
<comment type="function">
    <text evidence="8">One of the primary rRNA binding proteins, it binds directly to 16S rRNA central domain where it helps coordinate assembly of the platform of the 30S subunit.</text>
</comment>
<reference evidence="10 11" key="1">
    <citation type="submission" date="2018-06" db="EMBL/GenBank/DDBJ databases">
        <title>Genomic Encyclopedia of Type Strains, Phase IV (KMG-IV): sequencing the most valuable type-strain genomes for metagenomic binning, comparative biology and taxonomic classification.</title>
        <authorList>
            <person name="Goeker M."/>
        </authorList>
    </citation>
    <scope>NUCLEOTIDE SEQUENCE [LARGE SCALE GENOMIC DNA]</scope>
    <source>
        <strain evidence="10 11">DSM 25532</strain>
    </source>
</reference>
<dbReference type="InterPro" id="IPR047863">
    <property type="entry name" value="Ribosomal_uS8_CS"/>
</dbReference>
<evidence type="ECO:0000256" key="3">
    <source>
        <dbReference type="ARBA" id="ARBA00022884"/>
    </source>
</evidence>
<dbReference type="InterPro" id="IPR000630">
    <property type="entry name" value="Ribosomal_uS8"/>
</dbReference>
<dbReference type="EMBL" id="QNRR01000001">
    <property type="protein sequence ID" value="RBP47884.1"/>
    <property type="molecule type" value="Genomic_DNA"/>
</dbReference>
<dbReference type="PROSITE" id="PS00053">
    <property type="entry name" value="RIBOSOMAL_S8"/>
    <property type="match status" value="1"/>
</dbReference>
<evidence type="ECO:0000313" key="11">
    <source>
        <dbReference type="Proteomes" id="UP000253426"/>
    </source>
</evidence>
<dbReference type="AlphaFoldDB" id="A0A366HWC9"/>
<gene>
    <name evidence="8" type="primary">rpsH</name>
    <name evidence="10" type="ORF">DES53_101684</name>
</gene>
<keyword evidence="5 8" id="KW-0687">Ribonucleoprotein</keyword>
<dbReference type="GO" id="GO:0005737">
    <property type="term" value="C:cytoplasm"/>
    <property type="evidence" value="ECO:0007669"/>
    <property type="project" value="UniProtKB-ARBA"/>
</dbReference>
<sequence length="133" mass="14425">MSVVTDPIADFLSRIKNASRAAKTEALVPFSRMKAEIARILQEEGYVWSYEVVTPEGGKPTIKVKLKYQGRTPAITDVKRVSKPGLRQYVGSDEVPKVLGGLGISILSTPKGVMTGAKARRAKVGGELLAQIW</sequence>
<dbReference type="GO" id="GO:0005840">
    <property type="term" value="C:ribosome"/>
    <property type="evidence" value="ECO:0007669"/>
    <property type="project" value="UniProtKB-KW"/>
</dbReference>
<name>A0A366HWC9_9BACT</name>
<evidence type="ECO:0000256" key="5">
    <source>
        <dbReference type="ARBA" id="ARBA00023274"/>
    </source>
</evidence>
<dbReference type="GO" id="GO:1990904">
    <property type="term" value="C:ribonucleoprotein complex"/>
    <property type="evidence" value="ECO:0007669"/>
    <property type="project" value="UniProtKB-KW"/>
</dbReference>